<organism evidence="2">
    <name type="scientific">viral metagenome</name>
    <dbReference type="NCBI Taxonomy" id="1070528"/>
    <lineage>
        <taxon>unclassified sequences</taxon>
        <taxon>metagenomes</taxon>
        <taxon>organismal metagenomes</taxon>
    </lineage>
</organism>
<accession>A0A6M3IRB3</accession>
<evidence type="ECO:0000313" key="3">
    <source>
        <dbReference type="EMBL" id="QJA75000.1"/>
    </source>
</evidence>
<name>A0A6M3IRB3_9ZZZZ</name>
<dbReference type="EMBL" id="MT142134">
    <property type="protein sequence ID" value="QJA75000.1"/>
    <property type="molecule type" value="Genomic_DNA"/>
</dbReference>
<reference evidence="2" key="1">
    <citation type="submission" date="2020-03" db="EMBL/GenBank/DDBJ databases">
        <title>The deep terrestrial virosphere.</title>
        <authorList>
            <person name="Holmfeldt K."/>
            <person name="Nilsson E."/>
            <person name="Simone D."/>
            <person name="Lopez-Fernandez M."/>
            <person name="Wu X."/>
            <person name="de Brujin I."/>
            <person name="Lundin D."/>
            <person name="Andersson A."/>
            <person name="Bertilsson S."/>
            <person name="Dopson M."/>
        </authorList>
    </citation>
    <scope>NUCLEOTIDE SEQUENCE</scope>
    <source>
        <strain evidence="3">MM415A01885</strain>
        <strain evidence="2">MM415B01185</strain>
    </source>
</reference>
<evidence type="ECO:0000256" key="1">
    <source>
        <dbReference type="SAM" id="MobiDB-lite"/>
    </source>
</evidence>
<dbReference type="AlphaFoldDB" id="A0A6M3IRB3"/>
<dbReference type="GO" id="GO:0016874">
    <property type="term" value="F:ligase activity"/>
    <property type="evidence" value="ECO:0007669"/>
    <property type="project" value="UniProtKB-KW"/>
</dbReference>
<gene>
    <name evidence="3" type="ORF">MM415A01885_0007</name>
    <name evidence="2" type="ORF">MM415B01185_0010</name>
</gene>
<feature type="compositionally biased region" description="Basic and acidic residues" evidence="1">
    <location>
        <begin position="303"/>
        <end position="313"/>
    </location>
</feature>
<dbReference type="EMBL" id="MT141395">
    <property type="protein sequence ID" value="QJA60076.1"/>
    <property type="molecule type" value="Genomic_DNA"/>
</dbReference>
<evidence type="ECO:0000313" key="2">
    <source>
        <dbReference type="EMBL" id="QJA60076.1"/>
    </source>
</evidence>
<keyword evidence="2" id="KW-0436">Ligase</keyword>
<sequence>MIRAFCGVPTECTEEQVRKFNALLSKINIKIVFMHSECCLSTVIERTAEEIDSLEAANPTGNNLPLQPNCFYSYMPLEGTPSPIRHPIVKILESKSLKRAITQTVFLNCALPQERDYKDLPIDVYKDIVFKDETTQKEVGWYNLRANIVWMSDIFHFLDSTKNILPTIVNSIVEYQRYGKVQEILTVGADPEFEIISEDGDFVEAHRLFGEMNQEIGYDGHSATGELRPKPDRSPLGLTRNIKRLVRRMNGMPCMQGNKIYVGGGVNVSTGGHIHFGVKGVTQEAKDMLYDLVATPVLAFQSERRSQNERPNWEKGQSGNLREQPHGCEWRPLPSFIVNEEITAAVLSTTYAIIKSWKYYGYKRRSGSPITVEEYRKIPLYSAYKEQIDTFTRLFVDKSEKAVLQQRDLFQEWKIDSVKKEFTVDILTQSTWLSSYFTPVNAKIKKNVKLEIRFNGDLVSTFGIKREHTGDLAKFADDHFLPELQVTEKLPRGQVRQLICLPAGWFHMTGKTKFCEDFKGVLKNLVIQLGGK</sequence>
<dbReference type="Pfam" id="PF14395">
    <property type="entry name" value="COOH-NH2_lig"/>
    <property type="match status" value="1"/>
</dbReference>
<dbReference type="InterPro" id="IPR025681">
    <property type="entry name" value="COOH-NH2_lig"/>
</dbReference>
<feature type="region of interest" description="Disordered" evidence="1">
    <location>
        <begin position="303"/>
        <end position="324"/>
    </location>
</feature>
<proteinExistence type="predicted"/>
<protein>
    <submittedName>
        <fullName evidence="2">Putative phiEco32-like COOH.NH2 ligase-type 2</fullName>
    </submittedName>
</protein>